<protein>
    <submittedName>
        <fullName evidence="3">Adenylate/guanylate cyclase domain-containing protein</fullName>
    </submittedName>
</protein>
<dbReference type="SUPFAM" id="SSF55073">
    <property type="entry name" value="Nucleotide cyclase"/>
    <property type="match status" value="1"/>
</dbReference>
<proteinExistence type="predicted"/>
<dbReference type="SMART" id="SM00044">
    <property type="entry name" value="CYCc"/>
    <property type="match status" value="1"/>
</dbReference>
<reference evidence="3 4" key="1">
    <citation type="submission" date="2023-08" db="EMBL/GenBank/DDBJ databases">
        <title>The draft genome sequence of Paracraurococcus sp. LOR1-02.</title>
        <authorList>
            <person name="Kingkaew E."/>
            <person name="Tanasupawat S."/>
        </authorList>
    </citation>
    <scope>NUCLEOTIDE SEQUENCE [LARGE SCALE GENOMIC DNA]</scope>
    <source>
        <strain evidence="3 4">LOR1-02</strain>
    </source>
</reference>
<feature type="transmembrane region" description="Helical" evidence="1">
    <location>
        <begin position="308"/>
        <end position="325"/>
    </location>
</feature>
<dbReference type="InterPro" id="IPR001054">
    <property type="entry name" value="A/G_cyclase"/>
</dbReference>
<dbReference type="InterPro" id="IPR029787">
    <property type="entry name" value="Nucleotide_cyclase"/>
</dbReference>
<dbReference type="Pfam" id="PF00211">
    <property type="entry name" value="Guanylate_cyc"/>
    <property type="match status" value="1"/>
</dbReference>
<dbReference type="RefSeq" id="WP_305103000.1">
    <property type="nucleotide sequence ID" value="NZ_JAUTWS010000005.1"/>
</dbReference>
<name>A0ABT9DW66_9PROT</name>
<feature type="domain" description="Guanylate cyclase" evidence="2">
    <location>
        <begin position="424"/>
        <end position="562"/>
    </location>
</feature>
<accession>A0ABT9DW66</accession>
<dbReference type="InterPro" id="IPR007890">
    <property type="entry name" value="CHASE2"/>
</dbReference>
<dbReference type="PANTHER" id="PTHR43081:SF1">
    <property type="entry name" value="ADENYLATE CYCLASE, TERMINAL-DIFFERENTIATION SPECIFIC"/>
    <property type="match status" value="1"/>
</dbReference>
<evidence type="ECO:0000313" key="3">
    <source>
        <dbReference type="EMBL" id="MDO9708134.1"/>
    </source>
</evidence>
<dbReference type="Proteomes" id="UP001243009">
    <property type="component" value="Unassembled WGS sequence"/>
</dbReference>
<evidence type="ECO:0000259" key="2">
    <source>
        <dbReference type="PROSITE" id="PS50125"/>
    </source>
</evidence>
<dbReference type="Pfam" id="PF05226">
    <property type="entry name" value="CHASE2"/>
    <property type="match status" value="1"/>
</dbReference>
<dbReference type="CDD" id="cd07302">
    <property type="entry name" value="CHD"/>
    <property type="match status" value="1"/>
</dbReference>
<keyword evidence="1" id="KW-1133">Transmembrane helix</keyword>
<dbReference type="InterPro" id="IPR050697">
    <property type="entry name" value="Adenylyl/Guanylyl_Cyclase_3/4"/>
</dbReference>
<dbReference type="PROSITE" id="PS50125">
    <property type="entry name" value="GUANYLATE_CYCLASE_2"/>
    <property type="match status" value="1"/>
</dbReference>
<evidence type="ECO:0000256" key="1">
    <source>
        <dbReference type="SAM" id="Phobius"/>
    </source>
</evidence>
<dbReference type="PANTHER" id="PTHR43081">
    <property type="entry name" value="ADENYLATE CYCLASE, TERMINAL-DIFFERENTIATION SPECIFIC-RELATED"/>
    <property type="match status" value="1"/>
</dbReference>
<gene>
    <name evidence="3" type="ORF">Q7A36_07265</name>
</gene>
<dbReference type="SMART" id="SM01080">
    <property type="entry name" value="CHASE2"/>
    <property type="match status" value="1"/>
</dbReference>
<dbReference type="EMBL" id="JAUTWS010000005">
    <property type="protein sequence ID" value="MDO9708134.1"/>
    <property type="molecule type" value="Genomic_DNA"/>
</dbReference>
<dbReference type="Gene3D" id="3.30.70.1230">
    <property type="entry name" value="Nucleotide cyclase"/>
    <property type="match status" value="1"/>
</dbReference>
<organism evidence="3 4">
    <name type="scientific">Paracraurococcus lichenis</name>
    <dbReference type="NCBI Taxonomy" id="3064888"/>
    <lineage>
        <taxon>Bacteria</taxon>
        <taxon>Pseudomonadati</taxon>
        <taxon>Pseudomonadota</taxon>
        <taxon>Alphaproteobacteria</taxon>
        <taxon>Acetobacterales</taxon>
        <taxon>Roseomonadaceae</taxon>
        <taxon>Paracraurococcus</taxon>
    </lineage>
</organism>
<keyword evidence="1" id="KW-0812">Transmembrane</keyword>
<keyword evidence="1" id="KW-0472">Membrane</keyword>
<sequence length="627" mass="65498">MTGRAIAGHPGRTRDYRTVDLMPMARPRWRMLAGAALLLGAATGLALLLATPPSPLAAAERLFQGAAWRWLAPVRPPHPRIAVIGITEETLGQFPYRSPVDRGFLAAAIDRLAAAGVAAIGLDILLDRETEAAKDAALRAAIARQAVPVVVIALGPETPLPPERAAVLAGFTAGAPTGTANLARDRFDGLVRLHLPRHPATGAPSFPAALARAVGAPVPEAPFALDWQRSAAGTVAPVYPAEALPLLPDDWLAGRIALIGTLLPGTDEHRSPASVFTAPSFGVEFHAQALAQILDGRTGAGVTPRQEVLAAAGLGLLGLLAGLFLAGRWLALAAGLVLSGWLAAVLLLTAAGQGGWPLVAPMLAALLAGGAARARVGAAERRDRAVLRSLFARFMSAPVAEALLRDRALFMAGGRPKPQELTATVLFSDIARFTSICEALPPEPLVAWLDRYMDTMVAVVSAHGGAVLRFVGDGMLVAFGVPVPRRDAAGIAADARAAAHCARAMEAAMDGLNAAWRAEGLPEAGFRVGIHTGPLVVGSLGHGERMDFCLLGDTANVGARLEQLGKQHGGEAVGRCTIIISEVSWRLLEGALPGRRIGEFALRNRQARMAAWRIDSRALREIPDAAE</sequence>
<comment type="caution">
    <text evidence="3">The sequence shown here is derived from an EMBL/GenBank/DDBJ whole genome shotgun (WGS) entry which is preliminary data.</text>
</comment>
<keyword evidence="4" id="KW-1185">Reference proteome</keyword>
<feature type="transmembrane region" description="Helical" evidence="1">
    <location>
        <begin position="330"/>
        <end position="350"/>
    </location>
</feature>
<evidence type="ECO:0000313" key="4">
    <source>
        <dbReference type="Proteomes" id="UP001243009"/>
    </source>
</evidence>